<evidence type="ECO:0000313" key="9">
    <source>
        <dbReference type="EMBL" id="MDS0296864.1"/>
    </source>
</evidence>
<accession>A0ABU2G7W3</accession>
<dbReference type="Pfam" id="PF02742">
    <property type="entry name" value="Fe_dep_repr_C"/>
    <property type="match status" value="1"/>
</dbReference>
<evidence type="ECO:0000256" key="7">
    <source>
        <dbReference type="ARBA" id="ARBA00023163"/>
    </source>
</evidence>
<evidence type="ECO:0000259" key="8">
    <source>
        <dbReference type="PROSITE" id="PS50944"/>
    </source>
</evidence>
<protein>
    <submittedName>
        <fullName evidence="9">Metal-dependent transcriptional regulator</fullName>
    </submittedName>
</protein>
<evidence type="ECO:0000256" key="3">
    <source>
        <dbReference type="ARBA" id="ARBA00011738"/>
    </source>
</evidence>
<evidence type="ECO:0000256" key="5">
    <source>
        <dbReference type="ARBA" id="ARBA00023015"/>
    </source>
</evidence>
<evidence type="ECO:0000256" key="2">
    <source>
        <dbReference type="ARBA" id="ARBA00007871"/>
    </source>
</evidence>
<dbReference type="SMART" id="SM00899">
    <property type="entry name" value="FeoA"/>
    <property type="match status" value="1"/>
</dbReference>
<dbReference type="InterPro" id="IPR038157">
    <property type="entry name" value="FeoA_core_dom"/>
</dbReference>
<dbReference type="InterPro" id="IPR036388">
    <property type="entry name" value="WH-like_DNA-bd_sf"/>
</dbReference>
<dbReference type="Gene3D" id="1.10.10.10">
    <property type="entry name" value="Winged helix-like DNA-binding domain superfamily/Winged helix DNA-binding domain"/>
    <property type="match status" value="1"/>
</dbReference>
<comment type="subcellular location">
    <subcellularLocation>
        <location evidence="1">Cytoplasm</location>
    </subcellularLocation>
</comment>
<evidence type="ECO:0000313" key="10">
    <source>
        <dbReference type="Proteomes" id="UP001254813"/>
    </source>
</evidence>
<keyword evidence="6" id="KW-0238">DNA-binding</keyword>
<dbReference type="SMART" id="SM00529">
    <property type="entry name" value="HTH_DTXR"/>
    <property type="match status" value="1"/>
</dbReference>
<dbReference type="PROSITE" id="PS50944">
    <property type="entry name" value="HTH_DTXR"/>
    <property type="match status" value="1"/>
</dbReference>
<dbReference type="SUPFAM" id="SSF47979">
    <property type="entry name" value="Iron-dependent repressor protein, dimerization domain"/>
    <property type="match status" value="1"/>
</dbReference>
<evidence type="ECO:0000256" key="4">
    <source>
        <dbReference type="ARBA" id="ARBA00023004"/>
    </source>
</evidence>
<comment type="subunit">
    <text evidence="3">Homodimer.</text>
</comment>
<dbReference type="InterPro" id="IPR050536">
    <property type="entry name" value="DtxR_MntR_Metal-Reg"/>
</dbReference>
<keyword evidence="10" id="KW-1185">Reference proteome</keyword>
<dbReference type="SUPFAM" id="SSF50037">
    <property type="entry name" value="C-terminal domain of transcriptional repressors"/>
    <property type="match status" value="1"/>
</dbReference>
<dbReference type="PANTHER" id="PTHR33238">
    <property type="entry name" value="IRON (METAL) DEPENDENT REPRESSOR, DTXR FAMILY"/>
    <property type="match status" value="1"/>
</dbReference>
<evidence type="ECO:0000256" key="1">
    <source>
        <dbReference type="ARBA" id="ARBA00004496"/>
    </source>
</evidence>
<comment type="caution">
    <text evidence="9">The sequence shown here is derived from an EMBL/GenBank/DDBJ whole genome shotgun (WGS) entry which is preliminary data.</text>
</comment>
<dbReference type="InterPro" id="IPR036421">
    <property type="entry name" value="Fe_dep_repressor_sf"/>
</dbReference>
<evidence type="ECO:0000256" key="6">
    <source>
        <dbReference type="ARBA" id="ARBA00023125"/>
    </source>
</evidence>
<feature type="domain" description="HTH dtxR-type" evidence="8">
    <location>
        <begin position="1"/>
        <end position="64"/>
    </location>
</feature>
<dbReference type="InterPro" id="IPR001367">
    <property type="entry name" value="Fe_dep_repressor"/>
</dbReference>
<organism evidence="9 10">
    <name type="scientific">Halogeometricum luteum</name>
    <dbReference type="NCBI Taxonomy" id="2950537"/>
    <lineage>
        <taxon>Archaea</taxon>
        <taxon>Methanobacteriati</taxon>
        <taxon>Methanobacteriota</taxon>
        <taxon>Stenosarchaea group</taxon>
        <taxon>Halobacteria</taxon>
        <taxon>Halobacteriales</taxon>
        <taxon>Haloferacaceae</taxon>
        <taxon>Halogeometricum</taxon>
    </lineage>
</organism>
<dbReference type="InterPro" id="IPR022687">
    <property type="entry name" value="HTH_DTXR"/>
</dbReference>
<proteinExistence type="inferred from homology"/>
<keyword evidence="7" id="KW-0804">Transcription</keyword>
<dbReference type="InterPro" id="IPR007167">
    <property type="entry name" value="Fe-transptr_FeoA-like"/>
</dbReference>
<dbReference type="InterPro" id="IPR036390">
    <property type="entry name" value="WH_DNA-bd_sf"/>
</dbReference>
<name>A0ABU2G7W3_9EURY</name>
<gene>
    <name evidence="9" type="ORF">NDI79_22100</name>
</gene>
<dbReference type="SUPFAM" id="SSF46785">
    <property type="entry name" value="Winged helix' DNA-binding domain"/>
    <property type="match status" value="1"/>
</dbReference>
<dbReference type="Proteomes" id="UP001254813">
    <property type="component" value="Unassembled WGS sequence"/>
</dbReference>
<dbReference type="InterPro" id="IPR022689">
    <property type="entry name" value="Iron_dep_repressor"/>
</dbReference>
<dbReference type="EMBL" id="JAMQOQ010000009">
    <property type="protein sequence ID" value="MDS0296864.1"/>
    <property type="molecule type" value="Genomic_DNA"/>
</dbReference>
<dbReference type="Gene3D" id="1.10.60.10">
    <property type="entry name" value="Iron dependent repressor, metal binding and dimerisation domain"/>
    <property type="match status" value="1"/>
</dbReference>
<comment type="similarity">
    <text evidence="2">Belongs to the DtxR/MntR family.</text>
</comment>
<dbReference type="Pfam" id="PF01325">
    <property type="entry name" value="Fe_dep_repress"/>
    <property type="match status" value="1"/>
</dbReference>
<dbReference type="Pfam" id="PF04023">
    <property type="entry name" value="FeoA"/>
    <property type="match status" value="1"/>
</dbReference>
<reference evidence="9 10" key="1">
    <citation type="submission" date="2022-06" db="EMBL/GenBank/DDBJ databases">
        <title>Halogeometricum sp. a new haloarchaeum isolate from saline soil.</title>
        <authorList>
            <person name="Strakova D."/>
            <person name="Galisteo C."/>
            <person name="Sanchez-Porro C."/>
            <person name="Ventosa A."/>
        </authorList>
    </citation>
    <scope>NUCLEOTIDE SEQUENCE [LARGE SCALE GENOMIC DNA]</scope>
    <source>
        <strain evidence="10">S3BR25-2</strain>
    </source>
</reference>
<sequence length="228" mass="25277">MLSAVMEDYLKAIYVLHAEADENVKTSDIATQLDVKPPTVTSMLKKLAEKNLANHEPYQGVELTPTGESVALEVIRHHRLLEAYLTEELGYDWTEVHDEADRLEHHVSETFIDRLATRLDEPQVDPHGDPIPSADLDPVEDPSGTALINFSVDETVIIQRVRNQDPEILRYLGAHGIKPGTRVTIEEVTPIGMISVQPHSCETTVSLPTGVARSIRAHQTDEVSTPVP</sequence>
<keyword evidence="4" id="KW-0408">Iron</keyword>
<dbReference type="PANTHER" id="PTHR33238:SF7">
    <property type="entry name" value="IRON-DEPENDENT TRANSCRIPTIONAL REGULATOR"/>
    <property type="match status" value="1"/>
</dbReference>
<dbReference type="InterPro" id="IPR008988">
    <property type="entry name" value="Transcriptional_repressor_C"/>
</dbReference>
<keyword evidence="5" id="KW-0805">Transcription regulation</keyword>
<dbReference type="Gene3D" id="2.30.30.90">
    <property type="match status" value="1"/>
</dbReference>